<proteinExistence type="predicted"/>
<feature type="domain" description="SnoaL-like" evidence="1">
    <location>
        <begin position="19"/>
        <end position="110"/>
    </location>
</feature>
<evidence type="ECO:0000313" key="2">
    <source>
        <dbReference type="EMBL" id="MBB5430093.1"/>
    </source>
</evidence>
<dbReference type="AlphaFoldDB" id="A0A7W8QGM4"/>
<accession>A0A7W8QGM4</accession>
<evidence type="ECO:0000313" key="3">
    <source>
        <dbReference type="Proteomes" id="UP000572635"/>
    </source>
</evidence>
<dbReference type="SUPFAM" id="SSF54427">
    <property type="entry name" value="NTF2-like"/>
    <property type="match status" value="1"/>
</dbReference>
<dbReference type="Pfam" id="PF12680">
    <property type="entry name" value="SnoaL_2"/>
    <property type="match status" value="1"/>
</dbReference>
<keyword evidence="3" id="KW-1185">Reference proteome</keyword>
<dbReference type="Proteomes" id="UP000572635">
    <property type="component" value="Unassembled WGS sequence"/>
</dbReference>
<dbReference type="EMBL" id="JACHDB010000001">
    <property type="protein sequence ID" value="MBB5430093.1"/>
    <property type="molecule type" value="Genomic_DNA"/>
</dbReference>
<dbReference type="InterPro" id="IPR037401">
    <property type="entry name" value="SnoaL-like"/>
</dbReference>
<organism evidence="2 3">
    <name type="scientific">Nocardiopsis composta</name>
    <dbReference type="NCBI Taxonomy" id="157465"/>
    <lineage>
        <taxon>Bacteria</taxon>
        <taxon>Bacillati</taxon>
        <taxon>Actinomycetota</taxon>
        <taxon>Actinomycetes</taxon>
        <taxon>Streptosporangiales</taxon>
        <taxon>Nocardiopsidaceae</taxon>
        <taxon>Nocardiopsis</taxon>
    </lineage>
</organism>
<comment type="caution">
    <text evidence="2">The sequence shown here is derived from an EMBL/GenBank/DDBJ whole genome shotgun (WGS) entry which is preliminary data.</text>
</comment>
<gene>
    <name evidence="2" type="ORF">HDA36_000177</name>
</gene>
<dbReference type="Gene3D" id="3.10.450.50">
    <property type="match status" value="1"/>
</dbReference>
<dbReference type="RefSeq" id="WP_184387702.1">
    <property type="nucleotide sequence ID" value="NZ_BAAAJD010000107.1"/>
</dbReference>
<reference evidence="2 3" key="1">
    <citation type="submission" date="2020-08" db="EMBL/GenBank/DDBJ databases">
        <title>Sequencing the genomes of 1000 actinobacteria strains.</title>
        <authorList>
            <person name="Klenk H.-P."/>
        </authorList>
    </citation>
    <scope>NUCLEOTIDE SEQUENCE [LARGE SCALE GENOMIC DNA]</scope>
    <source>
        <strain evidence="2 3">DSM 44551</strain>
    </source>
</reference>
<sequence length="175" mass="18775">MPETIDADLVDKTTAAWKAAGERGDAAAAAECLAEGAELVSPLTAQFRFRGRERVGEVLTVAFQVVDGIRYHTEVGDGGTRAVFFTASCRGRGFEEAQLLRFDSDGLIREITMFGRPLPGVTAVMAALGPRLIKRQGRALLSAVTGAAVRPLAAMAQFGDRFLVPLADPERARKR</sequence>
<evidence type="ECO:0000259" key="1">
    <source>
        <dbReference type="Pfam" id="PF12680"/>
    </source>
</evidence>
<protein>
    <recommendedName>
        <fullName evidence="1">SnoaL-like domain-containing protein</fullName>
    </recommendedName>
</protein>
<name>A0A7W8QGM4_9ACTN</name>
<dbReference type="InterPro" id="IPR032710">
    <property type="entry name" value="NTF2-like_dom_sf"/>
</dbReference>